<evidence type="ECO:0000256" key="1">
    <source>
        <dbReference type="SAM" id="MobiDB-lite"/>
    </source>
</evidence>
<keyword evidence="3" id="KW-1185">Reference proteome</keyword>
<evidence type="ECO:0000313" key="3">
    <source>
        <dbReference type="Proteomes" id="UP001160390"/>
    </source>
</evidence>
<gene>
    <name evidence="2" type="ORF">CCHLO57077_00018703</name>
</gene>
<accession>A0AA35LUD9</accession>
<reference evidence="2" key="1">
    <citation type="submission" date="2023-01" db="EMBL/GenBank/DDBJ databases">
        <authorList>
            <person name="Piombo E."/>
        </authorList>
    </citation>
    <scope>NUCLEOTIDE SEQUENCE</scope>
</reference>
<proteinExistence type="predicted"/>
<feature type="compositionally biased region" description="Basic and acidic residues" evidence="1">
    <location>
        <begin position="53"/>
        <end position="73"/>
    </location>
</feature>
<organism evidence="2 3">
    <name type="scientific">Clonostachys chloroleuca</name>
    <dbReference type="NCBI Taxonomy" id="1926264"/>
    <lineage>
        <taxon>Eukaryota</taxon>
        <taxon>Fungi</taxon>
        <taxon>Dikarya</taxon>
        <taxon>Ascomycota</taxon>
        <taxon>Pezizomycotina</taxon>
        <taxon>Sordariomycetes</taxon>
        <taxon>Hypocreomycetidae</taxon>
        <taxon>Hypocreales</taxon>
        <taxon>Bionectriaceae</taxon>
        <taxon>Clonostachys</taxon>
    </lineage>
</organism>
<feature type="compositionally biased region" description="Basic and acidic residues" evidence="1">
    <location>
        <begin position="9"/>
        <end position="18"/>
    </location>
</feature>
<dbReference type="EMBL" id="CABFNP030000700">
    <property type="protein sequence ID" value="CAI6079358.1"/>
    <property type="molecule type" value="Genomic_DNA"/>
</dbReference>
<dbReference type="Proteomes" id="UP001160390">
    <property type="component" value="Unassembled WGS sequence"/>
</dbReference>
<feature type="region of interest" description="Disordered" evidence="1">
    <location>
        <begin position="1"/>
        <end position="102"/>
    </location>
</feature>
<feature type="compositionally biased region" description="Basic and acidic residues" evidence="1">
    <location>
        <begin position="80"/>
        <end position="102"/>
    </location>
</feature>
<sequence length="102" mass="11501">MSKNAWAYTDEKDDRVPEVPEAPEGQVQDDSYVTKTNEPIPVTGDNANIADPMKPKNADSDKQLEADDREAIDKSNMLESETRGAKLRESYKEPTDDKTWID</sequence>
<dbReference type="AlphaFoldDB" id="A0AA35LUD9"/>
<protein>
    <submittedName>
        <fullName evidence="2">Uncharacterized protein</fullName>
    </submittedName>
</protein>
<evidence type="ECO:0000313" key="2">
    <source>
        <dbReference type="EMBL" id="CAI6079358.1"/>
    </source>
</evidence>
<name>A0AA35LUD9_9HYPO</name>
<feature type="compositionally biased region" description="Polar residues" evidence="1">
    <location>
        <begin position="28"/>
        <end position="37"/>
    </location>
</feature>
<comment type="caution">
    <text evidence="2">The sequence shown here is derived from an EMBL/GenBank/DDBJ whole genome shotgun (WGS) entry which is preliminary data.</text>
</comment>